<proteinExistence type="inferred from homology"/>
<feature type="domain" description="Heme-copper oxidase subunit III family profile" evidence="11">
    <location>
        <begin position="17"/>
        <end position="192"/>
    </location>
</feature>
<dbReference type="InterPro" id="IPR035973">
    <property type="entry name" value="Cyt_c_oxidase_su3-like_sf"/>
</dbReference>
<dbReference type="EC" id="7.1.1.9" evidence="3"/>
<evidence type="ECO:0000256" key="2">
    <source>
        <dbReference type="ARBA" id="ARBA00010581"/>
    </source>
</evidence>
<evidence type="ECO:0000256" key="5">
    <source>
        <dbReference type="ARBA" id="ARBA00022967"/>
    </source>
</evidence>
<keyword evidence="6 10" id="KW-1133">Transmembrane helix</keyword>
<dbReference type="EMBL" id="WPIK01000005">
    <property type="protein sequence ID" value="MVN21144.1"/>
    <property type="molecule type" value="Genomic_DNA"/>
</dbReference>
<gene>
    <name evidence="12" type="ORF">GO621_06310</name>
</gene>
<protein>
    <recommendedName>
        <fullName evidence="3">cytochrome-c oxidase</fullName>
        <ecNumber evidence="3">7.1.1.9</ecNumber>
    </recommendedName>
    <alternativeName>
        <fullName evidence="8">Cytochrome c oxidase polypeptide III</fullName>
    </alternativeName>
</protein>
<dbReference type="PROSITE" id="PS50253">
    <property type="entry name" value="COX3"/>
    <property type="match status" value="1"/>
</dbReference>
<dbReference type="Proteomes" id="UP000462014">
    <property type="component" value="Unassembled WGS sequence"/>
</dbReference>
<dbReference type="InterPro" id="IPR013833">
    <property type="entry name" value="Cyt_c_oxidase_su3_a-hlx"/>
</dbReference>
<dbReference type="GO" id="GO:0005886">
    <property type="term" value="C:plasma membrane"/>
    <property type="evidence" value="ECO:0007669"/>
    <property type="project" value="UniProtKB-SubCell"/>
</dbReference>
<evidence type="ECO:0000313" key="13">
    <source>
        <dbReference type="Proteomes" id="UP000462014"/>
    </source>
</evidence>
<keyword evidence="13" id="KW-1185">Reference proteome</keyword>
<dbReference type="InterPro" id="IPR000298">
    <property type="entry name" value="Cyt_c_oxidase-like_su3"/>
</dbReference>
<dbReference type="Pfam" id="PF00510">
    <property type="entry name" value="COX3"/>
    <property type="match status" value="1"/>
</dbReference>
<evidence type="ECO:0000256" key="6">
    <source>
        <dbReference type="ARBA" id="ARBA00022989"/>
    </source>
</evidence>
<sequence length="192" mass="22116">MSQSVIDKEKLNLQPKKFNMWLFIITSFMLFAAFTSGFIVYTQGSADKGIKIILPHAFIYSTIVILLSSGTMYLAFRAAKQLQFSKQRQYLWLTLILGIGFFCLQFYAWTVLVKMGVYLINPNASQSFIYIFTGVHLVHILAGLILVINSLVGSYKNAPPVKNIFRLEMASIFWHFVDILWIYLYVFLLLNQ</sequence>
<evidence type="ECO:0000256" key="3">
    <source>
        <dbReference type="ARBA" id="ARBA00012949"/>
    </source>
</evidence>
<comment type="subcellular location">
    <subcellularLocation>
        <location evidence="9">Cell membrane</location>
        <topology evidence="9">Multi-pass membrane protein</topology>
    </subcellularLocation>
    <subcellularLocation>
        <location evidence="1">Membrane</location>
        <topology evidence="1">Multi-pass membrane protein</topology>
    </subcellularLocation>
</comment>
<organism evidence="12 13">
    <name type="scientific">Mucilaginibacter arboris</name>
    <dbReference type="NCBI Taxonomy" id="2682090"/>
    <lineage>
        <taxon>Bacteria</taxon>
        <taxon>Pseudomonadati</taxon>
        <taxon>Bacteroidota</taxon>
        <taxon>Sphingobacteriia</taxon>
        <taxon>Sphingobacteriales</taxon>
        <taxon>Sphingobacteriaceae</taxon>
        <taxon>Mucilaginibacter</taxon>
    </lineage>
</organism>
<comment type="caution">
    <text evidence="12">The sequence shown here is derived from an EMBL/GenBank/DDBJ whole genome shotgun (WGS) entry which is preliminary data.</text>
</comment>
<feature type="transmembrane region" description="Helical" evidence="10">
    <location>
        <begin position="21"/>
        <end position="41"/>
    </location>
</feature>
<keyword evidence="7 10" id="KW-0472">Membrane</keyword>
<evidence type="ECO:0000313" key="12">
    <source>
        <dbReference type="EMBL" id="MVN21144.1"/>
    </source>
</evidence>
<name>A0A7K1SV32_9SPHI</name>
<evidence type="ECO:0000256" key="4">
    <source>
        <dbReference type="ARBA" id="ARBA00022692"/>
    </source>
</evidence>
<dbReference type="GO" id="GO:0019646">
    <property type="term" value="P:aerobic electron transport chain"/>
    <property type="evidence" value="ECO:0007669"/>
    <property type="project" value="InterPro"/>
</dbReference>
<dbReference type="RefSeq" id="WP_157565261.1">
    <property type="nucleotide sequence ID" value="NZ_WPIK01000005.1"/>
</dbReference>
<keyword evidence="4 9" id="KW-0812">Transmembrane</keyword>
<keyword evidence="5" id="KW-1278">Translocase</keyword>
<evidence type="ECO:0000256" key="7">
    <source>
        <dbReference type="ARBA" id="ARBA00023136"/>
    </source>
</evidence>
<dbReference type="PANTHER" id="PTHR11403:SF7">
    <property type="entry name" value="CYTOCHROME C OXIDASE SUBUNIT 3"/>
    <property type="match status" value="1"/>
</dbReference>
<dbReference type="AlphaFoldDB" id="A0A7K1SV32"/>
<comment type="similarity">
    <text evidence="2 9">Belongs to the cytochrome c oxidase subunit 3 family.</text>
</comment>
<dbReference type="SUPFAM" id="SSF81452">
    <property type="entry name" value="Cytochrome c oxidase subunit III-like"/>
    <property type="match status" value="1"/>
</dbReference>
<feature type="transmembrane region" description="Helical" evidence="10">
    <location>
        <begin position="53"/>
        <end position="78"/>
    </location>
</feature>
<feature type="transmembrane region" description="Helical" evidence="10">
    <location>
        <begin position="128"/>
        <end position="152"/>
    </location>
</feature>
<evidence type="ECO:0000256" key="10">
    <source>
        <dbReference type="SAM" id="Phobius"/>
    </source>
</evidence>
<dbReference type="Gene3D" id="1.20.120.80">
    <property type="entry name" value="Cytochrome c oxidase, subunit III, four-helix bundle"/>
    <property type="match status" value="1"/>
</dbReference>
<feature type="transmembrane region" description="Helical" evidence="10">
    <location>
        <begin position="90"/>
        <end position="108"/>
    </location>
</feature>
<evidence type="ECO:0000256" key="1">
    <source>
        <dbReference type="ARBA" id="ARBA00004141"/>
    </source>
</evidence>
<dbReference type="GO" id="GO:0004129">
    <property type="term" value="F:cytochrome-c oxidase activity"/>
    <property type="evidence" value="ECO:0007669"/>
    <property type="project" value="UniProtKB-EC"/>
</dbReference>
<evidence type="ECO:0000259" key="11">
    <source>
        <dbReference type="PROSITE" id="PS50253"/>
    </source>
</evidence>
<evidence type="ECO:0000256" key="8">
    <source>
        <dbReference type="ARBA" id="ARBA00031625"/>
    </source>
</evidence>
<evidence type="ECO:0000256" key="9">
    <source>
        <dbReference type="RuleBase" id="RU003376"/>
    </source>
</evidence>
<dbReference type="PANTHER" id="PTHR11403">
    <property type="entry name" value="CYTOCHROME C OXIDASE SUBUNIT III"/>
    <property type="match status" value="1"/>
</dbReference>
<feature type="transmembrane region" description="Helical" evidence="10">
    <location>
        <begin position="172"/>
        <end position="190"/>
    </location>
</feature>
<reference evidence="12 13" key="1">
    <citation type="submission" date="2019-12" db="EMBL/GenBank/DDBJ databases">
        <title>Mucilaginibacter sp. HMF7410 genome sequencing and assembly.</title>
        <authorList>
            <person name="Kang H."/>
            <person name="Cha I."/>
            <person name="Kim H."/>
            <person name="Joh K."/>
        </authorList>
    </citation>
    <scope>NUCLEOTIDE SEQUENCE [LARGE SCALE GENOMIC DNA]</scope>
    <source>
        <strain evidence="12 13">HMF7410</strain>
    </source>
</reference>
<accession>A0A7K1SV32</accession>
<dbReference type="InterPro" id="IPR024791">
    <property type="entry name" value="Cyt_c/ubiquinol_Oxase_su3"/>
</dbReference>